<evidence type="ECO:0000256" key="1">
    <source>
        <dbReference type="SAM" id="MobiDB-lite"/>
    </source>
</evidence>
<feature type="compositionally biased region" description="Polar residues" evidence="1">
    <location>
        <begin position="134"/>
        <end position="145"/>
    </location>
</feature>
<dbReference type="EMBL" id="GECZ01007672">
    <property type="protein sequence ID" value="JAS62097.1"/>
    <property type="molecule type" value="Transcribed_RNA"/>
</dbReference>
<dbReference type="AlphaFoldDB" id="A0A1B6GI52"/>
<name>A0A1B6GI52_9HEMI</name>
<feature type="region of interest" description="Disordered" evidence="1">
    <location>
        <begin position="119"/>
        <end position="145"/>
    </location>
</feature>
<proteinExistence type="predicted"/>
<accession>A0A1B6GI52</accession>
<feature type="region of interest" description="Disordered" evidence="1">
    <location>
        <begin position="38"/>
        <end position="98"/>
    </location>
</feature>
<reference evidence="2" key="1">
    <citation type="submission" date="2015-11" db="EMBL/GenBank/DDBJ databases">
        <title>De novo transcriptome assembly of four potential Pierce s Disease insect vectors from Arizona vineyards.</title>
        <authorList>
            <person name="Tassone E.E."/>
        </authorList>
    </citation>
    <scope>NUCLEOTIDE SEQUENCE</scope>
</reference>
<gene>
    <name evidence="2" type="ORF">g.38626</name>
</gene>
<evidence type="ECO:0000313" key="2">
    <source>
        <dbReference type="EMBL" id="JAS62097.1"/>
    </source>
</evidence>
<sequence length="145" mass="16424">MPRTFPVHKVDPKLKEYLSRFKTIEDFRVYEASEENEGYHCSGPLRGCPMKRRNRSVSESATWEASGHVRRYSGSGGTAMRQRADSTGTRRRYDSIGADGKVRNRVNFDVPNDGKLAITKQNIMSPSLARKKMSQQQKTQPASVD</sequence>
<organism evidence="2">
    <name type="scientific">Cuerna arida</name>
    <dbReference type="NCBI Taxonomy" id="1464854"/>
    <lineage>
        <taxon>Eukaryota</taxon>
        <taxon>Metazoa</taxon>
        <taxon>Ecdysozoa</taxon>
        <taxon>Arthropoda</taxon>
        <taxon>Hexapoda</taxon>
        <taxon>Insecta</taxon>
        <taxon>Pterygota</taxon>
        <taxon>Neoptera</taxon>
        <taxon>Paraneoptera</taxon>
        <taxon>Hemiptera</taxon>
        <taxon>Auchenorrhyncha</taxon>
        <taxon>Membracoidea</taxon>
        <taxon>Cicadellidae</taxon>
        <taxon>Cicadellinae</taxon>
        <taxon>Proconiini</taxon>
        <taxon>Cuerna</taxon>
    </lineage>
</organism>
<protein>
    <submittedName>
        <fullName evidence="2">Uncharacterized protein</fullName>
    </submittedName>
</protein>